<evidence type="ECO:0000256" key="1">
    <source>
        <dbReference type="ARBA" id="ARBA00001947"/>
    </source>
</evidence>
<evidence type="ECO:0000256" key="4">
    <source>
        <dbReference type="ARBA" id="ARBA00022801"/>
    </source>
</evidence>
<name>A0A7C6EAB8_UNCW3</name>
<dbReference type="EMBL" id="DTLI01000118">
    <property type="protein sequence ID" value="HHS52114.1"/>
    <property type="molecule type" value="Genomic_DNA"/>
</dbReference>
<feature type="active site" description="Proton donor" evidence="6">
    <location>
        <position position="88"/>
    </location>
</feature>
<dbReference type="InterPro" id="IPR035105">
    <property type="entry name" value="Deoxycytidylate_deaminase_dom"/>
</dbReference>
<dbReference type="InterPro" id="IPR016473">
    <property type="entry name" value="dCMP_deaminase"/>
</dbReference>
<comment type="caution">
    <text evidence="9">The sequence shown here is derived from an EMBL/GenBank/DDBJ whole genome shotgun (WGS) entry which is preliminary data.</text>
</comment>
<protein>
    <submittedName>
        <fullName evidence="9">Cytidine deaminase</fullName>
    </submittedName>
</protein>
<dbReference type="GO" id="GO:0006220">
    <property type="term" value="P:pyrimidine nucleotide metabolic process"/>
    <property type="evidence" value="ECO:0007669"/>
    <property type="project" value="InterPro"/>
</dbReference>
<evidence type="ECO:0000256" key="5">
    <source>
        <dbReference type="ARBA" id="ARBA00022833"/>
    </source>
</evidence>
<keyword evidence="4" id="KW-0378">Hydrolase</keyword>
<dbReference type="InterPro" id="IPR002125">
    <property type="entry name" value="CMP_dCMP_dom"/>
</dbReference>
<keyword evidence="5 7" id="KW-0862">Zinc</keyword>
<dbReference type="PROSITE" id="PS00903">
    <property type="entry name" value="CYT_DCMP_DEAMINASES_1"/>
    <property type="match status" value="1"/>
</dbReference>
<feature type="binding site" evidence="7">
    <location>
        <position position="86"/>
    </location>
    <ligand>
        <name>Zn(2+)</name>
        <dbReference type="ChEBI" id="CHEBI:29105"/>
        <note>catalytic</note>
    </ligand>
</feature>
<gene>
    <name evidence="9" type="ORF">ENW73_04520</name>
</gene>
<dbReference type="CDD" id="cd01286">
    <property type="entry name" value="deoxycytidylate_deaminase"/>
    <property type="match status" value="1"/>
</dbReference>
<dbReference type="AlphaFoldDB" id="A0A7C6EAB8"/>
<evidence type="ECO:0000256" key="3">
    <source>
        <dbReference type="ARBA" id="ARBA00022723"/>
    </source>
</evidence>
<dbReference type="SUPFAM" id="SSF53927">
    <property type="entry name" value="Cytidine deaminase-like"/>
    <property type="match status" value="1"/>
</dbReference>
<evidence type="ECO:0000256" key="2">
    <source>
        <dbReference type="ARBA" id="ARBA00006576"/>
    </source>
</evidence>
<sequence>MAKGKTKLKGRISWDAYFMKIAELVAERSTCLRRKVGAVLVSDRRILATGYNGAPKGLAHCAEVGCLREKLRIKPGERIEICRGVHAEQNALVQAASFGIKVSGAFLYCTHQPCITCTKLLINAGITKIYVKNPYPDILTNEMLKEAGIEIKVIKQ</sequence>
<evidence type="ECO:0000313" key="9">
    <source>
        <dbReference type="EMBL" id="HHS52114.1"/>
    </source>
</evidence>
<dbReference type="GO" id="GO:0008270">
    <property type="term" value="F:zinc ion binding"/>
    <property type="evidence" value="ECO:0007669"/>
    <property type="project" value="InterPro"/>
</dbReference>
<dbReference type="GO" id="GO:0004132">
    <property type="term" value="F:dCMP deaminase activity"/>
    <property type="evidence" value="ECO:0007669"/>
    <property type="project" value="InterPro"/>
</dbReference>
<feature type="domain" description="CMP/dCMP-type deaminase" evidence="8">
    <location>
        <begin position="13"/>
        <end position="151"/>
    </location>
</feature>
<dbReference type="PANTHER" id="PTHR11086">
    <property type="entry name" value="DEOXYCYTIDYLATE DEAMINASE-RELATED"/>
    <property type="match status" value="1"/>
</dbReference>
<comment type="cofactor">
    <cofactor evidence="1 7">
        <name>Zn(2+)</name>
        <dbReference type="ChEBI" id="CHEBI:29105"/>
    </cofactor>
</comment>
<dbReference type="InterPro" id="IPR016192">
    <property type="entry name" value="APOBEC/CMP_deaminase_Zn-bd"/>
</dbReference>
<evidence type="ECO:0000256" key="7">
    <source>
        <dbReference type="PIRSR" id="PIRSR006019-2"/>
    </source>
</evidence>
<evidence type="ECO:0000259" key="8">
    <source>
        <dbReference type="PROSITE" id="PS51747"/>
    </source>
</evidence>
<dbReference type="Gene3D" id="3.40.140.10">
    <property type="entry name" value="Cytidine Deaminase, domain 2"/>
    <property type="match status" value="1"/>
</dbReference>
<dbReference type="PROSITE" id="PS51747">
    <property type="entry name" value="CYT_DCMP_DEAMINASES_2"/>
    <property type="match status" value="1"/>
</dbReference>
<reference evidence="9" key="1">
    <citation type="journal article" date="2020" name="mSystems">
        <title>Genome- and Community-Level Interaction Insights into Carbon Utilization and Element Cycling Functions of Hydrothermarchaeota in Hydrothermal Sediment.</title>
        <authorList>
            <person name="Zhou Z."/>
            <person name="Liu Y."/>
            <person name="Xu W."/>
            <person name="Pan J."/>
            <person name="Luo Z.H."/>
            <person name="Li M."/>
        </authorList>
    </citation>
    <scope>NUCLEOTIDE SEQUENCE [LARGE SCALE GENOMIC DNA]</scope>
    <source>
        <strain evidence="9">SpSt-876</strain>
    </source>
</reference>
<feature type="binding site" evidence="7">
    <location>
        <position position="114"/>
    </location>
    <ligand>
        <name>Zn(2+)</name>
        <dbReference type="ChEBI" id="CHEBI:29105"/>
        <note>catalytic</note>
    </ligand>
</feature>
<dbReference type="InterPro" id="IPR015517">
    <property type="entry name" value="dCMP_deaminase-rel"/>
</dbReference>
<dbReference type="GO" id="GO:0005737">
    <property type="term" value="C:cytoplasm"/>
    <property type="evidence" value="ECO:0007669"/>
    <property type="project" value="TreeGrafter"/>
</dbReference>
<dbReference type="InterPro" id="IPR016193">
    <property type="entry name" value="Cytidine_deaminase-like"/>
</dbReference>
<dbReference type="PIRSF" id="PIRSF006019">
    <property type="entry name" value="dCMP_deaminase"/>
    <property type="match status" value="1"/>
</dbReference>
<evidence type="ECO:0000256" key="6">
    <source>
        <dbReference type="PIRSR" id="PIRSR006019-1"/>
    </source>
</evidence>
<keyword evidence="3 7" id="KW-0479">Metal-binding</keyword>
<accession>A0A7C6EAB8</accession>
<comment type="similarity">
    <text evidence="2">Belongs to the cytidine and deoxycytidylate deaminase family.</text>
</comment>
<proteinExistence type="inferred from homology"/>
<dbReference type="PANTHER" id="PTHR11086:SF18">
    <property type="entry name" value="DEOXYCYTIDYLATE DEAMINASE"/>
    <property type="match status" value="1"/>
</dbReference>
<feature type="binding site" evidence="7">
    <location>
        <position position="117"/>
    </location>
    <ligand>
        <name>Zn(2+)</name>
        <dbReference type="ChEBI" id="CHEBI:29105"/>
        <note>catalytic</note>
    </ligand>
</feature>
<organism evidence="9">
    <name type="scientific">candidate division WOR-3 bacterium</name>
    <dbReference type="NCBI Taxonomy" id="2052148"/>
    <lineage>
        <taxon>Bacteria</taxon>
        <taxon>Bacteria division WOR-3</taxon>
    </lineage>
</organism>
<dbReference type="Pfam" id="PF00383">
    <property type="entry name" value="dCMP_cyt_deam_1"/>
    <property type="match status" value="1"/>
</dbReference>